<feature type="region of interest" description="Disordered" evidence="1">
    <location>
        <begin position="36"/>
        <end position="64"/>
    </location>
</feature>
<organism evidence="2 3">
    <name type="scientific">Marinobacterium aestuarii</name>
    <dbReference type="NCBI Taxonomy" id="1821621"/>
    <lineage>
        <taxon>Bacteria</taxon>
        <taxon>Pseudomonadati</taxon>
        <taxon>Pseudomonadota</taxon>
        <taxon>Gammaproteobacteria</taxon>
        <taxon>Oceanospirillales</taxon>
        <taxon>Oceanospirillaceae</taxon>
        <taxon>Marinobacterium</taxon>
    </lineage>
</organism>
<reference evidence="2 3" key="2">
    <citation type="journal article" date="2018" name="Int. J. Syst. Evol. Microbiol.">
        <title>Marinobacterium aestuarii sp. nov., a benzene-degrading marine bacterium isolated from estuary sediment.</title>
        <authorList>
            <person name="Bae S.S."/>
            <person name="Jung J."/>
            <person name="Chung D."/>
            <person name="Baek K."/>
        </authorList>
    </citation>
    <scope>NUCLEOTIDE SEQUENCE [LARGE SCALE GENOMIC DNA]</scope>
    <source>
        <strain evidence="2 3">ST58-10</strain>
    </source>
</reference>
<reference evidence="3" key="1">
    <citation type="submission" date="2016-05" db="EMBL/GenBank/DDBJ databases">
        <authorList>
            <person name="Baek K."/>
            <person name="Yang S.-J."/>
        </authorList>
    </citation>
    <scope>NUCLEOTIDE SEQUENCE [LARGE SCALE GENOMIC DNA]</scope>
    <source>
        <strain evidence="3">ST58-10</strain>
    </source>
</reference>
<dbReference type="Proteomes" id="UP000078070">
    <property type="component" value="Chromosome"/>
</dbReference>
<protein>
    <submittedName>
        <fullName evidence="2">Uncharacterized protein</fullName>
    </submittedName>
</protein>
<accession>A0A1A9F2T2</accession>
<dbReference type="KEGG" id="mars:A8C75_17955"/>
<gene>
    <name evidence="2" type="ORF">A8C75_17955</name>
</gene>
<sequence length="64" mass="7166">MSASLFTASQYREAFCQNRLWTQCVDLGQGLGRDRLERKPEIVGARSQGETKGDYSPTKVGSQR</sequence>
<evidence type="ECO:0000313" key="3">
    <source>
        <dbReference type="Proteomes" id="UP000078070"/>
    </source>
</evidence>
<dbReference type="AlphaFoldDB" id="A0A1A9F2T2"/>
<dbReference type="EMBL" id="CP015839">
    <property type="protein sequence ID" value="ANG64171.1"/>
    <property type="molecule type" value="Genomic_DNA"/>
</dbReference>
<proteinExistence type="predicted"/>
<name>A0A1A9F2T2_9GAMM</name>
<keyword evidence="3" id="KW-1185">Reference proteome</keyword>
<evidence type="ECO:0000313" key="2">
    <source>
        <dbReference type="EMBL" id="ANG64171.1"/>
    </source>
</evidence>
<evidence type="ECO:0000256" key="1">
    <source>
        <dbReference type="SAM" id="MobiDB-lite"/>
    </source>
</evidence>